<name>A0A6S6UDU4_9GAMM</name>
<feature type="chain" id="PRO_5027769010" description="DUF11 domain-containing protein" evidence="1">
    <location>
        <begin position="21"/>
        <end position="107"/>
    </location>
</feature>
<evidence type="ECO:0000313" key="3">
    <source>
        <dbReference type="EMBL" id="CAA6830129.1"/>
    </source>
</evidence>
<organism evidence="3">
    <name type="scientific">uncultured Thiotrichaceae bacterium</name>
    <dbReference type="NCBI Taxonomy" id="298394"/>
    <lineage>
        <taxon>Bacteria</taxon>
        <taxon>Pseudomonadati</taxon>
        <taxon>Pseudomonadota</taxon>
        <taxon>Gammaproteobacteria</taxon>
        <taxon>Thiotrichales</taxon>
        <taxon>Thiotrichaceae</taxon>
        <taxon>environmental samples</taxon>
    </lineage>
</organism>
<protein>
    <recommendedName>
        <fullName evidence="2">DUF11 domain-containing protein</fullName>
    </recommendedName>
</protein>
<feature type="domain" description="DUF11" evidence="2">
    <location>
        <begin position="24"/>
        <end position="106"/>
    </location>
</feature>
<sequence>MKRIMGGAYLYLALSPFVMAAPNLDITKTVDQSMVMHRQTVEYIIQVENMGDTDATGVQITDQLPSELTYIGDDESDSLYDAITGVWDVGMLSVGQLKQLRIWVVVN</sequence>
<dbReference type="AlphaFoldDB" id="A0A6S6UDU4"/>
<evidence type="ECO:0000256" key="1">
    <source>
        <dbReference type="SAM" id="SignalP"/>
    </source>
</evidence>
<evidence type="ECO:0000259" key="2">
    <source>
        <dbReference type="Pfam" id="PF01345"/>
    </source>
</evidence>
<dbReference type="Gene3D" id="2.60.40.3080">
    <property type="match status" value="1"/>
</dbReference>
<keyword evidence="1" id="KW-0732">Signal</keyword>
<dbReference type="InterPro" id="IPR047589">
    <property type="entry name" value="DUF11_rpt"/>
</dbReference>
<dbReference type="InterPro" id="IPR001434">
    <property type="entry name" value="OmcB-like_DUF11"/>
</dbReference>
<proteinExistence type="predicted"/>
<reference evidence="3" key="1">
    <citation type="submission" date="2020-01" db="EMBL/GenBank/DDBJ databases">
        <authorList>
            <person name="Meier V. D."/>
            <person name="Meier V D."/>
        </authorList>
    </citation>
    <scope>NUCLEOTIDE SEQUENCE</scope>
    <source>
        <strain evidence="3">HLG_WM_MAG_09</strain>
    </source>
</reference>
<gene>
    <name evidence="3" type="ORF">HELGO_WM23973</name>
</gene>
<feature type="signal peptide" evidence="1">
    <location>
        <begin position="1"/>
        <end position="20"/>
    </location>
</feature>
<dbReference type="Pfam" id="PF01345">
    <property type="entry name" value="DUF11"/>
    <property type="match status" value="1"/>
</dbReference>
<accession>A0A6S6UDU4</accession>
<dbReference type="NCBIfam" id="TIGR01451">
    <property type="entry name" value="B_ant_repeat"/>
    <property type="match status" value="1"/>
</dbReference>
<dbReference type="EMBL" id="CACVAT010000562">
    <property type="protein sequence ID" value="CAA6830129.1"/>
    <property type="molecule type" value="Genomic_DNA"/>
</dbReference>